<dbReference type="RefSeq" id="WP_337337669.1">
    <property type="nucleotide sequence ID" value="NZ_JBBDGL010000002.1"/>
</dbReference>
<evidence type="ECO:0000313" key="2">
    <source>
        <dbReference type="Proteomes" id="UP001368654"/>
    </source>
</evidence>
<dbReference type="InterPro" id="IPR015943">
    <property type="entry name" value="WD40/YVTN_repeat-like_dom_sf"/>
</dbReference>
<dbReference type="Proteomes" id="UP001368654">
    <property type="component" value="Unassembled WGS sequence"/>
</dbReference>
<reference evidence="1 2" key="1">
    <citation type="submission" date="2024-02" db="EMBL/GenBank/DDBJ databases">
        <authorList>
            <person name="Saticioglu I.B."/>
        </authorList>
    </citation>
    <scope>NUCLEOTIDE SEQUENCE [LARGE SCALE GENOMIC DNA]</scope>
    <source>
        <strain evidence="1 2">Mu-86</strain>
    </source>
</reference>
<gene>
    <name evidence="1" type="ORF">WDU96_06355</name>
</gene>
<dbReference type="EMBL" id="JBBDGL010000002">
    <property type="protein sequence ID" value="MEJ1155220.1"/>
    <property type="molecule type" value="Genomic_DNA"/>
</dbReference>
<dbReference type="SUPFAM" id="SSF63829">
    <property type="entry name" value="Calcium-dependent phosphotriesterase"/>
    <property type="match status" value="1"/>
</dbReference>
<organism evidence="1 2">
    <name type="scientific">Microbacterium marmarense</name>
    <dbReference type="NCBI Taxonomy" id="3122051"/>
    <lineage>
        <taxon>Bacteria</taxon>
        <taxon>Bacillati</taxon>
        <taxon>Actinomycetota</taxon>
        <taxon>Actinomycetes</taxon>
        <taxon>Micrococcales</taxon>
        <taxon>Microbacteriaceae</taxon>
        <taxon>Microbacterium</taxon>
    </lineage>
</organism>
<comment type="caution">
    <text evidence="1">The sequence shown here is derived from an EMBL/GenBank/DDBJ whole genome shotgun (WGS) entry which is preliminary data.</text>
</comment>
<sequence>MPVTEQDQLQTRIAVTTATGVEVFAFDDDELTLLSTFDVAEGSRAESGAGSRYVYLVDYEGGQTTLLDTGTYAEPHGDHDHYYTVEPTLVEQTIDGTSPVHVVGNDDGLVAIFDDGEGSITTLSEATISEGGFETNLFETNAPHHGVAVPLEDQLLITETPDGGLPDTVVQVAIDGSEVARYDEVCPGLHGEATTDGVALFGCTDFVAVIDTDEHTTSTVAYPDGAGDNRVGSFYAGEPMIGNWGTDQLLALNLESGTTSTISVGADIGAVARLGSDVAVLTTDGVLSMLTADGEVISSTEVIDPFALPEGHAMELPTIAVAGDNVIIADFHGEHLVIFDAHDSSVLATQALDQAPTGVVVTGAAGAHEH</sequence>
<accession>A0ABU8LSJ1</accession>
<keyword evidence="2" id="KW-1185">Reference proteome</keyword>
<name>A0ABU8LSJ1_9MICO</name>
<evidence type="ECO:0000313" key="1">
    <source>
        <dbReference type="EMBL" id="MEJ1155220.1"/>
    </source>
</evidence>
<protein>
    <submittedName>
        <fullName evidence="1">Uncharacterized protein</fullName>
    </submittedName>
</protein>
<proteinExistence type="predicted"/>
<dbReference type="Gene3D" id="2.130.10.10">
    <property type="entry name" value="YVTN repeat-like/Quinoprotein amine dehydrogenase"/>
    <property type="match status" value="1"/>
</dbReference>